<feature type="compositionally biased region" description="Polar residues" evidence="1">
    <location>
        <begin position="542"/>
        <end position="556"/>
    </location>
</feature>
<feature type="compositionally biased region" description="Polar residues" evidence="1">
    <location>
        <begin position="1187"/>
        <end position="1203"/>
    </location>
</feature>
<feature type="compositionally biased region" description="Pro residues" evidence="1">
    <location>
        <begin position="1047"/>
        <end position="1059"/>
    </location>
</feature>
<feature type="compositionally biased region" description="Low complexity" evidence="1">
    <location>
        <begin position="1226"/>
        <end position="1243"/>
    </location>
</feature>
<feature type="compositionally biased region" description="Polar residues" evidence="1">
    <location>
        <begin position="186"/>
        <end position="199"/>
    </location>
</feature>
<feature type="compositionally biased region" description="Polar residues" evidence="1">
    <location>
        <begin position="417"/>
        <end position="464"/>
    </location>
</feature>
<feature type="region of interest" description="Disordered" evidence="1">
    <location>
        <begin position="1125"/>
        <end position="1248"/>
    </location>
</feature>
<feature type="compositionally biased region" description="Polar residues" evidence="1">
    <location>
        <begin position="103"/>
        <end position="125"/>
    </location>
</feature>
<keyword evidence="3" id="KW-1185">Reference proteome</keyword>
<feature type="compositionally biased region" description="Polar residues" evidence="1">
    <location>
        <begin position="752"/>
        <end position="767"/>
    </location>
</feature>
<evidence type="ECO:0000256" key="1">
    <source>
        <dbReference type="SAM" id="MobiDB-lite"/>
    </source>
</evidence>
<feature type="region of interest" description="Disordered" evidence="1">
    <location>
        <begin position="661"/>
        <end position="700"/>
    </location>
</feature>
<feature type="compositionally biased region" description="Low complexity" evidence="1">
    <location>
        <begin position="1079"/>
        <end position="1093"/>
    </location>
</feature>
<feature type="compositionally biased region" description="Low complexity" evidence="1">
    <location>
        <begin position="160"/>
        <end position="179"/>
    </location>
</feature>
<feature type="compositionally biased region" description="Polar residues" evidence="1">
    <location>
        <begin position="358"/>
        <end position="385"/>
    </location>
</feature>
<sequence>MSHFNPYDKCWHLADITAFIHQLDSHYDLPSNIKLDEARVIAMDLIVDQASRCPSTITYPPPRKTRASRSPALAKATSTSAATSKKAPPKKAPPKKKPLTSAQTSTTDSAPKRVPTSNGSNSGHSNPVDKGNTPTSASSQGKSTSAARSVSKRPSPSPAEPSAQSPPKKTKTNTSTSAKVLKPAVTTLQTKKSSTSVAKTQPKAMSSNNSSTARSAAKTHPKATLSKSTQSRKRQASVHFQEPSEKSKGKKKRQSPSPSDESFNSPESANDIDSTVDEVQHQSFESGEDFGEVEVLEDGVNYSSDLTDLSSEKPLSEEDSLSAEDSIPDEESSSPEYEHEEPTVISSSSSNRRHDRQASTSNCQSDRQASTRTQAAACNQNSRADQPSRADQSCRAEQQDLRTQRSSITKGKHTHRMSSSPQVSIRNKQPSHNSGDPSRSCGNRETSQNQQCHPSRSNLPQSSRHILPHPNRSINRSNHQDFPKSRDPQNSTQLLGRAMSIEECLQEYMPGYGTVSKAPAQQAILDVPAKQAVSNIPAKQAFQPQSHTGNATSQVYPSGVPSKPQPVASYVAPAPTTIRSQVYPFSVSPVPQIASYVAPAPATSSTPTVHPTFQPSGQPLGSGTSQLFGSVAPPPNALHNIPLNFTIPGVGTFTLIPENKNPLSTTASTNATPQPAAPPPATTNVTPQPAAQPAAKTKPTVPSWVRLTDHTTPVAVVTPKPSKPKMKWTPLLMTDTIKEEPPTGKQAVLDSTGPSNSHNADVTKSSNQLDARLGNLENLLGDLIQYQRQAASQVPSQPPQQSTAPHTSAYFKPPLLPGISSTQPITSLQADPMPAQPTDLTRIASKPQSTFLNPLPLNDEKLIHPNPAVSTDITRQASTSQKLFHPMPAKFTNFTSLTSTSQKPGLTSQPSKLFKSNLDVKPFQPPTTFKPFTFSPVLGKAPTSHGLDSSSSHFTSSASTFSSSTASNQDNPTRQTVPCPARSSNTFLSLNTTSVTAPVVAKDAIKHPKNYLALSPLESCSSGPTTLQPTPMASTSTFTPTTTTVAPTPPTTTLPPAPTPTMTTPIACVHLSTKPEGISTSPQSSSVASALSTCEDEKGRQARKEDTPVSSQVLLQALQSTLSQPSDHLPIEKHPQDQKADPPGPSQIHVSTVSFPSSTSPQSSSVASALSTCKDEKGPQAHKEDTPVSSQVLLRALQSTLSRPSDHLPKTSRPTDSATNQSPIDVVSSPSSAVVSSPSSAVVEDTPIQNRDTLASSRNLCQNIISTLSYSSVAHVVKPSNILIENASKISAAVSGLTPSTSDHQSQPEEQTPHPLEIDALSTASNESTSDTASNESTSNSEDDVKSSPRQLTAHPRAAEATSTLAFSALALVTTTHQDLAAQKAEPVVDYDYPVQNSSTESQDPTATNTHEGLTDIKKI</sequence>
<feature type="region of interest" description="Disordered" evidence="1">
    <location>
        <begin position="1383"/>
        <end position="1420"/>
    </location>
</feature>
<dbReference type="EMBL" id="VSWC01000042">
    <property type="protein sequence ID" value="KAA1102980.1"/>
    <property type="molecule type" value="Genomic_DNA"/>
</dbReference>
<feature type="region of interest" description="Disordered" evidence="1">
    <location>
        <begin position="738"/>
        <end position="767"/>
    </location>
</feature>
<feature type="compositionally biased region" description="Low complexity" evidence="1">
    <location>
        <begin position="1150"/>
        <end position="1172"/>
    </location>
</feature>
<feature type="compositionally biased region" description="Polar residues" evidence="1">
    <location>
        <begin position="132"/>
        <end position="148"/>
    </location>
</feature>
<protein>
    <submittedName>
        <fullName evidence="2">Uncharacterized protein</fullName>
    </submittedName>
</protein>
<feature type="compositionally biased region" description="Acidic residues" evidence="1">
    <location>
        <begin position="286"/>
        <end position="297"/>
    </location>
</feature>
<evidence type="ECO:0000313" key="3">
    <source>
        <dbReference type="Proteomes" id="UP000324748"/>
    </source>
</evidence>
<feature type="compositionally biased region" description="Basic and acidic residues" evidence="1">
    <location>
        <begin position="1095"/>
        <end position="1107"/>
    </location>
</feature>
<feature type="region of interest" description="Disordered" evidence="1">
    <location>
        <begin position="53"/>
        <end position="491"/>
    </location>
</feature>
<feature type="compositionally biased region" description="Low complexity" evidence="1">
    <location>
        <begin position="682"/>
        <end position="700"/>
    </location>
</feature>
<feature type="compositionally biased region" description="Low complexity" evidence="1">
    <location>
        <begin position="70"/>
        <end position="86"/>
    </location>
</feature>
<proteinExistence type="predicted"/>
<feature type="region of interest" description="Disordered" evidence="1">
    <location>
        <begin position="541"/>
        <end position="560"/>
    </location>
</feature>
<feature type="region of interest" description="Disordered" evidence="1">
    <location>
        <begin position="942"/>
        <end position="982"/>
    </location>
</feature>
<feature type="compositionally biased region" description="Polar residues" evidence="1">
    <location>
        <begin position="819"/>
        <end position="829"/>
    </location>
</feature>
<evidence type="ECO:0000313" key="2">
    <source>
        <dbReference type="EMBL" id="KAA1102980.1"/>
    </source>
</evidence>
<accession>A0A5B0PQX5</accession>
<feature type="compositionally biased region" description="Basic and acidic residues" evidence="1">
    <location>
        <begin position="478"/>
        <end position="487"/>
    </location>
</feature>
<feature type="compositionally biased region" description="Basic and acidic residues" evidence="1">
    <location>
        <begin position="1129"/>
        <end position="1140"/>
    </location>
</feature>
<feature type="compositionally biased region" description="Basic residues" evidence="1">
    <location>
        <begin position="87"/>
        <end position="98"/>
    </location>
</feature>
<feature type="compositionally biased region" description="Polar residues" evidence="1">
    <location>
        <begin position="1323"/>
        <end position="1340"/>
    </location>
</feature>
<name>A0A5B0PQX5_PUCGR</name>
<comment type="caution">
    <text evidence="2">The sequence shown here is derived from an EMBL/GenBank/DDBJ whole genome shotgun (WGS) entry which is preliminary data.</text>
</comment>
<feature type="compositionally biased region" description="Low complexity" evidence="1">
    <location>
        <begin position="949"/>
        <end position="967"/>
    </location>
</feature>
<feature type="region of interest" description="Disordered" evidence="1">
    <location>
        <begin position="789"/>
        <end position="840"/>
    </location>
</feature>
<organism evidence="2 3">
    <name type="scientific">Puccinia graminis f. sp. tritici</name>
    <dbReference type="NCBI Taxonomy" id="56615"/>
    <lineage>
        <taxon>Eukaryota</taxon>
        <taxon>Fungi</taxon>
        <taxon>Dikarya</taxon>
        <taxon>Basidiomycota</taxon>
        <taxon>Pucciniomycotina</taxon>
        <taxon>Pucciniomycetes</taxon>
        <taxon>Pucciniales</taxon>
        <taxon>Pucciniaceae</taxon>
        <taxon>Puccinia</taxon>
    </lineage>
</organism>
<feature type="compositionally biased region" description="Polar residues" evidence="1">
    <location>
        <begin position="1395"/>
        <end position="1412"/>
    </location>
</feature>
<feature type="region of interest" description="Disordered" evidence="1">
    <location>
        <begin position="1323"/>
        <end position="1358"/>
    </location>
</feature>
<reference evidence="2 3" key="1">
    <citation type="submission" date="2019-05" db="EMBL/GenBank/DDBJ databases">
        <title>Emergence of the Ug99 lineage of the wheat stem rust pathogen through somatic hybridization.</title>
        <authorList>
            <person name="Li F."/>
            <person name="Upadhyaya N.M."/>
            <person name="Sperschneider J."/>
            <person name="Matny O."/>
            <person name="Nguyen-Phuc H."/>
            <person name="Mago R."/>
            <person name="Raley C."/>
            <person name="Miller M.E."/>
            <person name="Silverstein K.A.T."/>
            <person name="Henningsen E."/>
            <person name="Hirsch C.D."/>
            <person name="Visser B."/>
            <person name="Pretorius Z.A."/>
            <person name="Steffenson B.J."/>
            <person name="Schwessinger B."/>
            <person name="Dodds P.N."/>
            <person name="Figueroa M."/>
        </authorList>
    </citation>
    <scope>NUCLEOTIDE SEQUENCE [LARGE SCALE GENOMIC DNA]</scope>
    <source>
        <strain evidence="2">21-0</strain>
    </source>
</reference>
<feature type="compositionally biased region" description="Low complexity" evidence="1">
    <location>
        <begin position="204"/>
        <end position="216"/>
    </location>
</feature>
<feature type="compositionally biased region" description="Low complexity" evidence="1">
    <location>
        <begin position="664"/>
        <end position="674"/>
    </location>
</feature>
<feature type="compositionally biased region" description="Polar residues" evidence="1">
    <location>
        <begin position="255"/>
        <end position="273"/>
    </location>
</feature>
<dbReference type="Proteomes" id="UP000324748">
    <property type="component" value="Unassembled WGS sequence"/>
</dbReference>
<feature type="compositionally biased region" description="Low complexity" evidence="1">
    <location>
        <begin position="1029"/>
        <end position="1046"/>
    </location>
</feature>
<feature type="compositionally biased region" description="Polar residues" evidence="1">
    <location>
        <begin position="1212"/>
        <end position="1223"/>
    </location>
</feature>
<feature type="region of interest" description="Disordered" evidence="1">
    <location>
        <begin position="1022"/>
        <end position="1061"/>
    </location>
</feature>
<feature type="compositionally biased region" description="Basic and acidic residues" evidence="1">
    <location>
        <begin position="1173"/>
        <end position="1186"/>
    </location>
</feature>
<gene>
    <name evidence="2" type="ORF">PGT21_002806</name>
</gene>
<feature type="compositionally biased region" description="Basic and acidic residues" evidence="1">
    <location>
        <begin position="386"/>
        <end position="403"/>
    </location>
</feature>
<feature type="region of interest" description="Disordered" evidence="1">
    <location>
        <begin position="1074"/>
        <end position="1109"/>
    </location>
</feature>
<dbReference type="OrthoDB" id="10673288at2759"/>
<feature type="compositionally biased region" description="Low complexity" evidence="1">
    <location>
        <begin position="789"/>
        <end position="805"/>
    </location>
</feature>
<feature type="compositionally biased region" description="Acidic residues" evidence="1">
    <location>
        <begin position="317"/>
        <end position="333"/>
    </location>
</feature>